<dbReference type="EMBL" id="JAOAOG010000094">
    <property type="protein sequence ID" value="KAJ6249740.1"/>
    <property type="molecule type" value="Genomic_DNA"/>
</dbReference>
<keyword evidence="3" id="KW-1185">Reference proteome</keyword>
<sequence length="124" mass="15387">MEQRRTKLGKERDEMIQERTGMQAKRNEMQEFCDEKNSKNNRIDKQNIIYQRTKTNQRIDKQRMNWFNTKFQKYCAQMKKKSQIQKVKTDIFARLLCSNYFNIFKEEEKEEKELEKEEDKDEEK</sequence>
<organism evidence="2 3">
    <name type="scientific">Anaeramoeba flamelloides</name>
    <dbReference type="NCBI Taxonomy" id="1746091"/>
    <lineage>
        <taxon>Eukaryota</taxon>
        <taxon>Metamonada</taxon>
        <taxon>Anaeramoebidae</taxon>
        <taxon>Anaeramoeba</taxon>
    </lineage>
</organism>
<name>A0ABQ8YYL9_9EUKA</name>
<proteinExistence type="predicted"/>
<evidence type="ECO:0000313" key="3">
    <source>
        <dbReference type="Proteomes" id="UP001150062"/>
    </source>
</evidence>
<feature type="coiled-coil region" evidence="1">
    <location>
        <begin position="97"/>
        <end position="124"/>
    </location>
</feature>
<comment type="caution">
    <text evidence="2">The sequence shown here is derived from an EMBL/GenBank/DDBJ whole genome shotgun (WGS) entry which is preliminary data.</text>
</comment>
<protein>
    <submittedName>
        <fullName evidence="2">Uncharacterized protein</fullName>
    </submittedName>
</protein>
<evidence type="ECO:0000256" key="1">
    <source>
        <dbReference type="SAM" id="Coils"/>
    </source>
</evidence>
<dbReference type="Proteomes" id="UP001150062">
    <property type="component" value="Unassembled WGS sequence"/>
</dbReference>
<gene>
    <name evidence="2" type="ORF">M0813_16750</name>
</gene>
<reference evidence="2" key="1">
    <citation type="submission" date="2022-08" db="EMBL/GenBank/DDBJ databases">
        <title>Novel sulfate-reducing endosymbionts in the free-living metamonad Anaeramoeba.</title>
        <authorList>
            <person name="Jerlstrom-Hultqvist J."/>
            <person name="Cepicka I."/>
            <person name="Gallot-Lavallee L."/>
            <person name="Salas-Leiva D."/>
            <person name="Curtis B.A."/>
            <person name="Zahonova K."/>
            <person name="Pipaliya S."/>
            <person name="Dacks J."/>
            <person name="Roger A.J."/>
        </authorList>
    </citation>
    <scope>NUCLEOTIDE SEQUENCE</scope>
    <source>
        <strain evidence="2">Schooner1</strain>
    </source>
</reference>
<evidence type="ECO:0000313" key="2">
    <source>
        <dbReference type="EMBL" id="KAJ6249740.1"/>
    </source>
</evidence>
<keyword evidence="1" id="KW-0175">Coiled coil</keyword>
<accession>A0ABQ8YYL9</accession>